<evidence type="ECO:0000256" key="6">
    <source>
        <dbReference type="ARBA" id="ARBA00023002"/>
    </source>
</evidence>
<feature type="binding site" evidence="9">
    <location>
        <position position="197"/>
    </location>
    <ligand>
        <name>a divalent metal cation</name>
        <dbReference type="ChEBI" id="CHEBI:60240"/>
    </ligand>
</feature>
<proteinExistence type="inferred from homology"/>
<dbReference type="GO" id="GO:0042803">
    <property type="term" value="F:protein homodimerization activity"/>
    <property type="evidence" value="ECO:0007669"/>
    <property type="project" value="UniProtKB-UniRule"/>
</dbReference>
<comment type="function">
    <text evidence="9">Involved in the heme biosynthesis. Catalyzes the aerobic oxidative decarboxylation of propionate groups of rings A and B of coproporphyrinogen-III to yield the vinyl groups in protoporphyrinogen-IX.</text>
</comment>
<organism evidence="10 11">
    <name type="scientific">Aquisalinus flavus</name>
    <dbReference type="NCBI Taxonomy" id="1526572"/>
    <lineage>
        <taxon>Bacteria</taxon>
        <taxon>Pseudomonadati</taxon>
        <taxon>Pseudomonadota</taxon>
        <taxon>Alphaproteobacteria</taxon>
        <taxon>Parvularculales</taxon>
        <taxon>Parvularculaceae</taxon>
        <taxon>Aquisalinus</taxon>
    </lineage>
</organism>
<accession>A0A8J2V4F7</accession>
<evidence type="ECO:0000256" key="2">
    <source>
        <dbReference type="ARBA" id="ARBA00010644"/>
    </source>
</evidence>
<evidence type="ECO:0000256" key="8">
    <source>
        <dbReference type="ARBA" id="ARBA00023244"/>
    </source>
</evidence>
<dbReference type="UniPathway" id="UPA00251">
    <property type="reaction ID" value="UER00322"/>
</dbReference>
<protein>
    <recommendedName>
        <fullName evidence="9">Oxygen-dependent coproporphyrinogen-III oxidase</fullName>
        <shortName evidence="9">CPO</shortName>
        <shortName evidence="9">Coprogen oxidase</shortName>
        <shortName evidence="9">Coproporphyrinogenase</shortName>
        <ecNumber evidence="9">1.3.3.3</ecNumber>
    </recommendedName>
</protein>
<feature type="binding site" evidence="9">
    <location>
        <position position="115"/>
    </location>
    <ligand>
        <name>substrate</name>
    </ligand>
</feature>
<keyword evidence="6 9" id="KW-0560">Oxidoreductase</keyword>
<comment type="subcellular location">
    <subcellularLocation>
        <location evidence="9">Cytoplasm</location>
    </subcellularLocation>
</comment>
<dbReference type="SUPFAM" id="SSF102886">
    <property type="entry name" value="Coproporphyrinogen III oxidase"/>
    <property type="match status" value="1"/>
</dbReference>
<dbReference type="InterPro" id="IPR036406">
    <property type="entry name" value="Coprogen_oxidase_aer_sf"/>
</dbReference>
<evidence type="ECO:0000256" key="1">
    <source>
        <dbReference type="ARBA" id="ARBA00005168"/>
    </source>
</evidence>
<feature type="binding site" evidence="9">
    <location>
        <begin position="131"/>
        <end position="133"/>
    </location>
    <ligand>
        <name>substrate</name>
    </ligand>
</feature>
<dbReference type="GO" id="GO:0005737">
    <property type="term" value="C:cytoplasm"/>
    <property type="evidence" value="ECO:0007669"/>
    <property type="project" value="UniProtKB-SubCell"/>
</dbReference>
<dbReference type="PRINTS" id="PR00073">
    <property type="entry name" value="COPRGNOXDASE"/>
</dbReference>
<sequence>MDKRDSTGITERKHRAAEWFASLRDQLCVAFEALEDAADPGVYGESPAGRFVRTDWQRSKTGADEGGGTMALMHGKVFEKVGVHISTVHGAFSPEFRAQIPGAEEDPRFWAAGISLIAHTRNPHAPAAHMNTRMIATTKTWFGGGGDLNPMMNAYRGESHEDTLAFHAAFKGACDRHHEEYYPRFKAWCDEYFFLPHRGEARGVGGIFYDRHDSGDWEADFAFTRDVGKAFLTSYPALVEKRMNQPWTEDEREEQLIRRGRYAEFNLLYDRGTQFGLKTGGNVESILSSLPPEAKWP</sequence>
<dbReference type="RefSeq" id="WP_188159719.1">
    <property type="nucleotide sequence ID" value="NZ_BMGH01000001.1"/>
</dbReference>
<dbReference type="EMBL" id="BMGH01000001">
    <property type="protein sequence ID" value="GGC99084.1"/>
    <property type="molecule type" value="Genomic_DNA"/>
</dbReference>
<keyword evidence="7 9" id="KW-0350">Heme biosynthesis</keyword>
<keyword evidence="4 9" id="KW-0963">Cytoplasm</keyword>
<feature type="active site" description="Proton donor" evidence="9">
    <location>
        <position position="129"/>
    </location>
</feature>
<comment type="catalytic activity">
    <reaction evidence="9">
        <text>coproporphyrinogen III + O2 + 2 H(+) = protoporphyrinogen IX + 2 CO2 + 2 H2O</text>
        <dbReference type="Rhea" id="RHEA:18257"/>
        <dbReference type="ChEBI" id="CHEBI:15377"/>
        <dbReference type="ChEBI" id="CHEBI:15378"/>
        <dbReference type="ChEBI" id="CHEBI:15379"/>
        <dbReference type="ChEBI" id="CHEBI:16526"/>
        <dbReference type="ChEBI" id="CHEBI:57307"/>
        <dbReference type="ChEBI" id="CHEBI:57309"/>
        <dbReference type="EC" id="1.3.3.3"/>
    </reaction>
</comment>
<dbReference type="GO" id="GO:0004109">
    <property type="term" value="F:coproporphyrinogen oxidase activity"/>
    <property type="evidence" value="ECO:0007669"/>
    <property type="project" value="UniProtKB-UniRule"/>
</dbReference>
<dbReference type="InterPro" id="IPR001260">
    <property type="entry name" value="Coprogen_oxidase_aer"/>
</dbReference>
<reference evidence="10" key="2">
    <citation type="submission" date="2020-09" db="EMBL/GenBank/DDBJ databases">
        <authorList>
            <person name="Sun Q."/>
            <person name="Zhou Y."/>
        </authorList>
    </citation>
    <scope>NUCLEOTIDE SEQUENCE</scope>
    <source>
        <strain evidence="10">CGMCC 1.12921</strain>
    </source>
</reference>
<dbReference type="GO" id="GO:0046872">
    <property type="term" value="F:metal ion binding"/>
    <property type="evidence" value="ECO:0007669"/>
    <property type="project" value="UniProtKB-KW"/>
</dbReference>
<comment type="caution">
    <text evidence="10">The sequence shown here is derived from an EMBL/GenBank/DDBJ whole genome shotgun (WGS) entry which is preliminary data.</text>
</comment>
<feature type="binding site" evidence="9">
    <location>
        <position position="119"/>
    </location>
    <ligand>
        <name>a divalent metal cation</name>
        <dbReference type="ChEBI" id="CHEBI:60240"/>
    </ligand>
</feature>
<feature type="binding site" evidence="9">
    <location>
        <position position="167"/>
    </location>
    <ligand>
        <name>a divalent metal cation</name>
        <dbReference type="ChEBI" id="CHEBI:60240"/>
    </ligand>
</feature>
<dbReference type="GO" id="GO:0006782">
    <property type="term" value="P:protoporphyrinogen IX biosynthetic process"/>
    <property type="evidence" value="ECO:0007669"/>
    <property type="project" value="UniProtKB-UniRule"/>
</dbReference>
<evidence type="ECO:0000313" key="11">
    <source>
        <dbReference type="Proteomes" id="UP000613582"/>
    </source>
</evidence>
<feature type="binding site" evidence="9">
    <location>
        <position position="129"/>
    </location>
    <ligand>
        <name>a divalent metal cation</name>
        <dbReference type="ChEBI" id="CHEBI:60240"/>
    </ligand>
</feature>
<dbReference type="PANTHER" id="PTHR10755:SF0">
    <property type="entry name" value="OXYGEN-DEPENDENT COPROPORPHYRINOGEN-III OXIDASE, MITOCHONDRIAL"/>
    <property type="match status" value="1"/>
</dbReference>
<dbReference type="PANTHER" id="PTHR10755">
    <property type="entry name" value="COPROPORPHYRINOGEN III OXIDASE, MITOCHONDRIAL"/>
    <property type="match status" value="1"/>
</dbReference>
<dbReference type="Proteomes" id="UP000613582">
    <property type="component" value="Unassembled WGS sequence"/>
</dbReference>
<dbReference type="NCBIfam" id="NF003727">
    <property type="entry name" value="PRK05330.1"/>
    <property type="match status" value="1"/>
</dbReference>
<comment type="similarity">
    <text evidence="2 9">Belongs to the aerobic coproporphyrinogen-III oxidase family.</text>
</comment>
<keyword evidence="8 9" id="KW-0627">Porphyrin biosynthesis</keyword>
<comment type="cofactor">
    <cofactor evidence="9">
        <name>a divalent metal cation</name>
        <dbReference type="ChEBI" id="CHEBI:60240"/>
    </cofactor>
</comment>
<dbReference type="AlphaFoldDB" id="A0A8J2V4F7"/>
<dbReference type="FunFam" id="3.40.1500.10:FF:000005">
    <property type="entry name" value="Oxygen-dependent coproporphyrinogen-III oxidase"/>
    <property type="match status" value="1"/>
</dbReference>
<keyword evidence="5 9" id="KW-0479">Metal-binding</keyword>
<dbReference type="PROSITE" id="PS01021">
    <property type="entry name" value="COPROGEN_OXIDASE"/>
    <property type="match status" value="1"/>
</dbReference>
<keyword evidence="11" id="KW-1185">Reference proteome</keyword>
<dbReference type="PIRSF" id="PIRSF000166">
    <property type="entry name" value="Coproporphyri_ox"/>
    <property type="match status" value="1"/>
</dbReference>
<evidence type="ECO:0000256" key="3">
    <source>
        <dbReference type="ARBA" id="ARBA00011738"/>
    </source>
</evidence>
<feature type="site" description="Important for dimerization" evidence="9">
    <location>
        <position position="197"/>
    </location>
</feature>
<dbReference type="HAMAP" id="MF_00333">
    <property type="entry name" value="Coprogen_oxidas"/>
    <property type="match status" value="1"/>
</dbReference>
<evidence type="ECO:0000313" key="10">
    <source>
        <dbReference type="EMBL" id="GGC99084.1"/>
    </source>
</evidence>
<feature type="binding site" evidence="9">
    <location>
        <begin position="280"/>
        <end position="282"/>
    </location>
    <ligand>
        <name>substrate</name>
    </ligand>
</feature>
<evidence type="ECO:0000256" key="4">
    <source>
        <dbReference type="ARBA" id="ARBA00022490"/>
    </source>
</evidence>
<evidence type="ECO:0000256" key="9">
    <source>
        <dbReference type="HAMAP-Rule" id="MF_00333"/>
    </source>
</evidence>
<name>A0A8J2V4F7_9PROT</name>
<dbReference type="Pfam" id="PF01218">
    <property type="entry name" value="Coprogen_oxidas"/>
    <property type="match status" value="1"/>
</dbReference>
<dbReference type="InterPro" id="IPR018375">
    <property type="entry name" value="Coprogen_oxidase_CS"/>
</dbReference>
<dbReference type="EC" id="1.3.3.3" evidence="9"/>
<gene>
    <name evidence="9 10" type="primary">hemF</name>
    <name evidence="10" type="ORF">GCM10011342_05080</name>
</gene>
<evidence type="ECO:0000256" key="7">
    <source>
        <dbReference type="ARBA" id="ARBA00023133"/>
    </source>
</evidence>
<evidence type="ECO:0000256" key="5">
    <source>
        <dbReference type="ARBA" id="ARBA00022723"/>
    </source>
</evidence>
<comment type="subunit">
    <text evidence="3 9">Homodimer.</text>
</comment>
<dbReference type="Gene3D" id="3.40.1500.10">
    <property type="entry name" value="Coproporphyrinogen III oxidase, aerobic"/>
    <property type="match status" value="1"/>
</dbReference>
<reference evidence="10" key="1">
    <citation type="journal article" date="2014" name="Int. J. Syst. Evol. Microbiol.">
        <title>Complete genome sequence of Corynebacterium casei LMG S-19264T (=DSM 44701T), isolated from a smear-ripened cheese.</title>
        <authorList>
            <consortium name="US DOE Joint Genome Institute (JGI-PGF)"/>
            <person name="Walter F."/>
            <person name="Albersmeier A."/>
            <person name="Kalinowski J."/>
            <person name="Ruckert C."/>
        </authorList>
    </citation>
    <scope>NUCLEOTIDE SEQUENCE</scope>
    <source>
        <strain evidence="10">CGMCC 1.12921</strain>
    </source>
</reference>
<feature type="region of interest" description="Important for dimerization" evidence="9">
    <location>
        <begin position="262"/>
        <end position="297"/>
    </location>
</feature>
<comment type="pathway">
    <text evidence="1 9">Porphyrin-containing compound metabolism; protoporphyrin-IX biosynthesis; protoporphyrinogen-IX from coproporphyrinogen-III (O2 route): step 1/1.</text>
</comment>